<proteinExistence type="predicted"/>
<evidence type="ECO:0000313" key="3">
    <source>
        <dbReference type="Proteomes" id="UP001595816"/>
    </source>
</evidence>
<gene>
    <name evidence="2" type="ORF">ACFOZ4_34545</name>
</gene>
<keyword evidence="3" id="KW-1185">Reference proteome</keyword>
<name>A0ABV8LZI3_9ACTN</name>
<protein>
    <submittedName>
        <fullName evidence="2">Uncharacterized protein</fullName>
    </submittedName>
</protein>
<accession>A0ABV8LZI3</accession>
<organism evidence="2 3">
    <name type="scientific">Hamadaea flava</name>
    <dbReference type="NCBI Taxonomy" id="1742688"/>
    <lineage>
        <taxon>Bacteria</taxon>
        <taxon>Bacillati</taxon>
        <taxon>Actinomycetota</taxon>
        <taxon>Actinomycetes</taxon>
        <taxon>Micromonosporales</taxon>
        <taxon>Micromonosporaceae</taxon>
        <taxon>Hamadaea</taxon>
    </lineage>
</organism>
<feature type="compositionally biased region" description="Basic and acidic residues" evidence="1">
    <location>
        <begin position="1"/>
        <end position="18"/>
    </location>
</feature>
<comment type="caution">
    <text evidence="2">The sequence shown here is derived from an EMBL/GenBank/DDBJ whole genome shotgun (WGS) entry which is preliminary data.</text>
</comment>
<evidence type="ECO:0000313" key="2">
    <source>
        <dbReference type="EMBL" id="MFC4135758.1"/>
    </source>
</evidence>
<sequence length="74" mass="8301">MATEEAVPKETAAEEAGPKKATRGLLRKSQDHRLGYLLGVVYHDEEVRENSPPDDQTVRDREGPRSTRLAGREE</sequence>
<dbReference type="RefSeq" id="WP_253763174.1">
    <property type="nucleotide sequence ID" value="NZ_JAMZDZ010000001.1"/>
</dbReference>
<dbReference type="Proteomes" id="UP001595816">
    <property type="component" value="Unassembled WGS sequence"/>
</dbReference>
<feature type="region of interest" description="Disordered" evidence="1">
    <location>
        <begin position="1"/>
        <end position="27"/>
    </location>
</feature>
<reference evidence="3" key="1">
    <citation type="journal article" date="2019" name="Int. J. Syst. Evol. Microbiol.">
        <title>The Global Catalogue of Microorganisms (GCM) 10K type strain sequencing project: providing services to taxonomists for standard genome sequencing and annotation.</title>
        <authorList>
            <consortium name="The Broad Institute Genomics Platform"/>
            <consortium name="The Broad Institute Genome Sequencing Center for Infectious Disease"/>
            <person name="Wu L."/>
            <person name="Ma J."/>
        </authorList>
    </citation>
    <scope>NUCLEOTIDE SEQUENCE [LARGE SCALE GENOMIC DNA]</scope>
    <source>
        <strain evidence="3">CGMCC 4.7289</strain>
    </source>
</reference>
<dbReference type="EMBL" id="JBHSAY010000025">
    <property type="protein sequence ID" value="MFC4135758.1"/>
    <property type="molecule type" value="Genomic_DNA"/>
</dbReference>
<feature type="region of interest" description="Disordered" evidence="1">
    <location>
        <begin position="45"/>
        <end position="74"/>
    </location>
</feature>
<evidence type="ECO:0000256" key="1">
    <source>
        <dbReference type="SAM" id="MobiDB-lite"/>
    </source>
</evidence>